<evidence type="ECO:0000313" key="1">
    <source>
        <dbReference type="EMBL" id="RDJ12625.1"/>
    </source>
</evidence>
<gene>
    <name evidence="1" type="ORF">B5K06_09960</name>
</gene>
<organism evidence="1 2">
    <name type="scientific">Rhizobium grahamii</name>
    <dbReference type="NCBI Taxonomy" id="1120045"/>
    <lineage>
        <taxon>Bacteria</taxon>
        <taxon>Pseudomonadati</taxon>
        <taxon>Pseudomonadota</taxon>
        <taxon>Alphaproteobacteria</taxon>
        <taxon>Hyphomicrobiales</taxon>
        <taxon>Rhizobiaceae</taxon>
        <taxon>Rhizobium/Agrobacterium group</taxon>
        <taxon>Rhizobium</taxon>
    </lineage>
</organism>
<name>A0A370KRQ6_9HYPH</name>
<evidence type="ECO:0000313" key="2">
    <source>
        <dbReference type="Proteomes" id="UP000254939"/>
    </source>
</evidence>
<dbReference type="EMBL" id="NAAC01000010">
    <property type="protein sequence ID" value="RDJ12625.1"/>
    <property type="molecule type" value="Genomic_DNA"/>
</dbReference>
<protein>
    <submittedName>
        <fullName evidence="1">Uncharacterized protein</fullName>
    </submittedName>
</protein>
<dbReference type="AlphaFoldDB" id="A0A370KRQ6"/>
<comment type="caution">
    <text evidence="1">The sequence shown here is derived from an EMBL/GenBank/DDBJ whole genome shotgun (WGS) entry which is preliminary data.</text>
</comment>
<reference evidence="1 2" key="1">
    <citation type="submission" date="2017-03" db="EMBL/GenBank/DDBJ databases">
        <title>Genome analysis of Rhizobial strains effectives or ineffectives for nitrogen fixation isolated from bean seeds.</title>
        <authorList>
            <person name="Peralta H."/>
            <person name="Aguilar-Vera A."/>
            <person name="Mora Y."/>
            <person name="Vargas-Lagunas C."/>
            <person name="Girard L."/>
            <person name="Mora J."/>
        </authorList>
    </citation>
    <scope>NUCLEOTIDE SEQUENCE [LARGE SCALE GENOMIC DNA]</scope>
    <source>
        <strain evidence="1 2">CCGM3</strain>
    </source>
</reference>
<accession>A0A370KRQ6</accession>
<sequence>MHTFYKRPLKFCHRFCPANVWDRDDYRIDMATFWSSEGWEVVRDLLQCGVLLAAVPNKLPPDKPKPLGTCWLVNIEGLKQSTKFHVR</sequence>
<proteinExistence type="predicted"/>
<dbReference type="Proteomes" id="UP000254939">
    <property type="component" value="Unassembled WGS sequence"/>
</dbReference>